<accession>A0AAD9TFQ5</accession>
<dbReference type="AlphaFoldDB" id="A0AAD9TFQ5"/>
<reference evidence="1" key="1">
    <citation type="journal article" date="2023" name="Plant J.">
        <title>Genome sequences and population genomics provide insights into the demographic history, inbreeding, and mutation load of two 'living fossil' tree species of Dipteronia.</title>
        <authorList>
            <person name="Feng Y."/>
            <person name="Comes H.P."/>
            <person name="Chen J."/>
            <person name="Zhu S."/>
            <person name="Lu R."/>
            <person name="Zhang X."/>
            <person name="Li P."/>
            <person name="Qiu J."/>
            <person name="Olsen K.M."/>
            <person name="Qiu Y."/>
        </authorList>
    </citation>
    <scope>NUCLEOTIDE SEQUENCE</scope>
    <source>
        <strain evidence="1">KIB01</strain>
    </source>
</reference>
<proteinExistence type="predicted"/>
<evidence type="ECO:0000313" key="1">
    <source>
        <dbReference type="EMBL" id="KAK2635334.1"/>
    </source>
</evidence>
<protein>
    <recommendedName>
        <fullName evidence="3">DUF4283 domain-containing protein</fullName>
    </recommendedName>
</protein>
<evidence type="ECO:0008006" key="3">
    <source>
        <dbReference type="Google" id="ProtNLM"/>
    </source>
</evidence>
<keyword evidence="2" id="KW-1185">Reference proteome</keyword>
<evidence type="ECO:0000313" key="2">
    <source>
        <dbReference type="Proteomes" id="UP001280121"/>
    </source>
</evidence>
<name>A0AAD9TFQ5_9ROSI</name>
<organism evidence="1 2">
    <name type="scientific">Dipteronia dyeriana</name>
    <dbReference type="NCBI Taxonomy" id="168575"/>
    <lineage>
        <taxon>Eukaryota</taxon>
        <taxon>Viridiplantae</taxon>
        <taxon>Streptophyta</taxon>
        <taxon>Embryophyta</taxon>
        <taxon>Tracheophyta</taxon>
        <taxon>Spermatophyta</taxon>
        <taxon>Magnoliopsida</taxon>
        <taxon>eudicotyledons</taxon>
        <taxon>Gunneridae</taxon>
        <taxon>Pentapetalae</taxon>
        <taxon>rosids</taxon>
        <taxon>malvids</taxon>
        <taxon>Sapindales</taxon>
        <taxon>Sapindaceae</taxon>
        <taxon>Hippocastanoideae</taxon>
        <taxon>Acereae</taxon>
        <taxon>Dipteronia</taxon>
    </lineage>
</organism>
<comment type="caution">
    <text evidence="1">The sequence shown here is derived from an EMBL/GenBank/DDBJ whole genome shotgun (WGS) entry which is preliminary data.</text>
</comment>
<dbReference type="PANTHER" id="PTHR34427:SF5">
    <property type="entry name" value="DUF4283 DOMAIN-CONTAINING PROTEIN"/>
    <property type="match status" value="1"/>
</dbReference>
<dbReference type="EMBL" id="JANJYI010000009">
    <property type="protein sequence ID" value="KAK2635334.1"/>
    <property type="molecule type" value="Genomic_DNA"/>
</dbReference>
<gene>
    <name evidence="1" type="ORF">Ddye_030126</name>
</gene>
<dbReference type="Proteomes" id="UP001280121">
    <property type="component" value="Unassembled WGS sequence"/>
</dbReference>
<dbReference type="PANTHER" id="PTHR34427">
    <property type="entry name" value="DUF4283 DOMAIN PROTEIN"/>
    <property type="match status" value="1"/>
</dbReference>
<sequence>MDRNQVYECWISKCAIGSLREFTNVSSMKWRLISRDFLFSTSYLEDMKVMWRFDSNQESISFIKNRFYWDDCFSSMGKWSFSDTAKSRLAWINIMGVPLLFWNDAFFLKVGQILGEPVVIEGNTKQRNRLDKGRIMVLIPFGHHIPNKISVMEGVNMFSLEVEEDLTPVTRSRLDGFLGLTTTVSKEGGDVFLALEKK</sequence>